<dbReference type="InterPro" id="IPR056740">
    <property type="entry name" value="ILV_EDD_C"/>
</dbReference>
<keyword evidence="2" id="KW-0479">Metal-binding</keyword>
<dbReference type="EMBL" id="UINC01003300">
    <property type="protein sequence ID" value="SVA05101.1"/>
    <property type="molecule type" value="Genomic_DNA"/>
</dbReference>
<dbReference type="InterPro" id="IPR000581">
    <property type="entry name" value="ILV_EDD_N"/>
</dbReference>
<dbReference type="FunFam" id="3.50.30.80:FF:000001">
    <property type="entry name" value="Dihydroxy-acid dehydratase"/>
    <property type="match status" value="1"/>
</dbReference>
<sequence>MSSSRKNPESLRSHRWYGPDDLRSFGHRSRTKQMGLHRDEFVGKPVIGIINTWNEMNTCHTHFPQRVQDVKRGVLSAGGFPVELPAMSLGEQLMKPTAMMYRNFLAMEVEELLRSYPIDGAVLMGGCDKTTPGVLLGAISMNLPCIYVPGGAMLRGHWRGETLGSGTDVWKYWDERRSGKLDTKSWFEIEDGIARSPGTCMTMGTAATMMSMADALGMSLPGASSIPAVDSNHNRMVSLSGRRAVDLVWQDIKPTDILTEQAFENAIKVQMAIGGSTNAIIHLTALARRAGIPLDLEIFDRISQGIPLLANIKPSGKYVMEDFYYAGGLTALMKRLEESLNLETVTINGKTLRDNLEGAEVFNEDVIRPLENPISTAGGTAVLRGSLAPDGAVIKPTAAEERLWKHRGPAVVFKDIRDLKARVDSEDLEVTADSVLVLQNAGPVGGPGMPEWGQLPIPKKLLNQGVRDVIRISDARMSGTSYGACVLHVSPEAALGGPLGLVKDGDEIELDVEKRRLDLLVSQSELDTRRRRWEPPESKASRGYAKLYADHVTQAHEGCDFDFLQGTPGETPEPEIF</sequence>
<proteinExistence type="inferred from homology"/>
<gene>
    <name evidence="8" type="ORF">METZ01_LOCUS57955</name>
</gene>
<evidence type="ECO:0000256" key="2">
    <source>
        <dbReference type="ARBA" id="ARBA00022723"/>
    </source>
</evidence>
<organism evidence="8">
    <name type="scientific">marine metagenome</name>
    <dbReference type="NCBI Taxonomy" id="408172"/>
    <lineage>
        <taxon>unclassified sequences</taxon>
        <taxon>metagenomes</taxon>
        <taxon>ecological metagenomes</taxon>
    </lineage>
</organism>
<dbReference type="InterPro" id="IPR020558">
    <property type="entry name" value="DiOHA_6PGluconate_deHydtase_CS"/>
</dbReference>
<reference evidence="8" key="1">
    <citation type="submission" date="2018-05" db="EMBL/GenBank/DDBJ databases">
        <authorList>
            <person name="Lanie J.A."/>
            <person name="Ng W.-L."/>
            <person name="Kazmierczak K.M."/>
            <person name="Andrzejewski T.M."/>
            <person name="Davidsen T.M."/>
            <person name="Wayne K.J."/>
            <person name="Tettelin H."/>
            <person name="Glass J.I."/>
            <person name="Rusch D."/>
            <person name="Podicherti R."/>
            <person name="Tsui H.-C.T."/>
            <person name="Winkler M.E."/>
        </authorList>
    </citation>
    <scope>NUCLEOTIDE SEQUENCE</scope>
</reference>
<feature type="domain" description="Dihydroxy-acid/6-phosphogluconate dehydratase C-terminal" evidence="7">
    <location>
        <begin position="365"/>
        <end position="559"/>
    </location>
</feature>
<dbReference type="InterPro" id="IPR052352">
    <property type="entry name" value="Sugar_Degrad_Dehydratases"/>
</dbReference>
<dbReference type="PANTHER" id="PTHR43183">
    <property type="entry name" value="HYPOTHETICAL DIHYDROXYACID DEHYDRATASE (EUROFUNG)-RELATED"/>
    <property type="match status" value="1"/>
</dbReference>
<keyword evidence="4" id="KW-0411">Iron-sulfur</keyword>
<evidence type="ECO:0000256" key="1">
    <source>
        <dbReference type="ARBA" id="ARBA00006486"/>
    </source>
</evidence>
<dbReference type="NCBIfam" id="NF004784">
    <property type="entry name" value="PRK06131.1"/>
    <property type="match status" value="1"/>
</dbReference>
<dbReference type="InterPro" id="IPR042096">
    <property type="entry name" value="Dihydro-acid_dehy_C"/>
</dbReference>
<dbReference type="PROSITE" id="PS00886">
    <property type="entry name" value="ILVD_EDD_1"/>
    <property type="match status" value="1"/>
</dbReference>
<dbReference type="SUPFAM" id="SSF52016">
    <property type="entry name" value="LeuD/IlvD-like"/>
    <property type="match status" value="1"/>
</dbReference>
<dbReference type="PANTHER" id="PTHR43183:SF2">
    <property type="entry name" value="DIHYDROXY-ACID DEHYDRATASE"/>
    <property type="match status" value="1"/>
</dbReference>
<name>A0A381SP45_9ZZZZ</name>
<dbReference type="AlphaFoldDB" id="A0A381SP45"/>
<dbReference type="NCBIfam" id="NF009559">
    <property type="entry name" value="PRK13016.1"/>
    <property type="match status" value="1"/>
</dbReference>
<dbReference type="GO" id="GO:0051536">
    <property type="term" value="F:iron-sulfur cluster binding"/>
    <property type="evidence" value="ECO:0007669"/>
    <property type="project" value="UniProtKB-KW"/>
</dbReference>
<evidence type="ECO:0000259" key="7">
    <source>
        <dbReference type="Pfam" id="PF24877"/>
    </source>
</evidence>
<evidence type="ECO:0000256" key="3">
    <source>
        <dbReference type="ARBA" id="ARBA00023004"/>
    </source>
</evidence>
<comment type="similarity">
    <text evidence="1">Belongs to the IlvD/Edd family.</text>
</comment>
<keyword evidence="3" id="KW-0408">Iron</keyword>
<evidence type="ECO:0000313" key="8">
    <source>
        <dbReference type="EMBL" id="SVA05101.1"/>
    </source>
</evidence>
<evidence type="ECO:0000256" key="4">
    <source>
        <dbReference type="ARBA" id="ARBA00023014"/>
    </source>
</evidence>
<accession>A0A381SP45</accession>
<keyword evidence="5" id="KW-0456">Lyase</keyword>
<dbReference type="InterPro" id="IPR037237">
    <property type="entry name" value="IlvD/EDD_N"/>
</dbReference>
<dbReference type="GO" id="GO:0046872">
    <property type="term" value="F:metal ion binding"/>
    <property type="evidence" value="ECO:0007669"/>
    <property type="project" value="UniProtKB-KW"/>
</dbReference>
<dbReference type="NCBIfam" id="NF009560">
    <property type="entry name" value="PRK13017.1"/>
    <property type="match status" value="1"/>
</dbReference>
<dbReference type="Pfam" id="PF00920">
    <property type="entry name" value="ILVD_EDD_N"/>
    <property type="match status" value="1"/>
</dbReference>
<evidence type="ECO:0000256" key="5">
    <source>
        <dbReference type="ARBA" id="ARBA00023239"/>
    </source>
</evidence>
<dbReference type="Pfam" id="PF24877">
    <property type="entry name" value="ILV_EDD_C"/>
    <property type="match status" value="1"/>
</dbReference>
<evidence type="ECO:0000259" key="6">
    <source>
        <dbReference type="Pfam" id="PF00920"/>
    </source>
</evidence>
<dbReference type="Gene3D" id="3.50.30.80">
    <property type="entry name" value="IlvD/EDD C-terminal domain-like"/>
    <property type="match status" value="1"/>
</dbReference>
<feature type="domain" description="Dihydroxy-acid/6-phosphogluconate dehydratase N-terminal" evidence="6">
    <location>
        <begin position="44"/>
        <end position="355"/>
    </location>
</feature>
<evidence type="ECO:0008006" key="9">
    <source>
        <dbReference type="Google" id="ProtNLM"/>
    </source>
</evidence>
<protein>
    <recommendedName>
        <fullName evidence="9">Dihydroxy-acid dehydratase</fullName>
    </recommendedName>
</protein>
<dbReference type="SUPFAM" id="SSF143975">
    <property type="entry name" value="IlvD/EDD N-terminal domain-like"/>
    <property type="match status" value="1"/>
</dbReference>
<dbReference type="GO" id="GO:0016836">
    <property type="term" value="F:hydro-lyase activity"/>
    <property type="evidence" value="ECO:0007669"/>
    <property type="project" value="UniProtKB-ARBA"/>
</dbReference>